<protein>
    <submittedName>
        <fullName evidence="1">Uncharacterized protein</fullName>
    </submittedName>
</protein>
<evidence type="ECO:0000313" key="1">
    <source>
        <dbReference type="EMBL" id="UUL82013.1"/>
    </source>
</evidence>
<accession>A0ABY5L7J4</accession>
<dbReference type="RefSeq" id="WP_256505779.1">
    <property type="nucleotide sequence ID" value="NZ_CP101740.1"/>
</dbReference>
<name>A0ABY5L7J4_9SPHN</name>
<organism evidence="1 2">
    <name type="scientific">Sphingomonas qomolangmaensis</name>
    <dbReference type="NCBI Taxonomy" id="2918765"/>
    <lineage>
        <taxon>Bacteria</taxon>
        <taxon>Pseudomonadati</taxon>
        <taxon>Pseudomonadota</taxon>
        <taxon>Alphaproteobacteria</taxon>
        <taxon>Sphingomonadales</taxon>
        <taxon>Sphingomonadaceae</taxon>
        <taxon>Sphingomonas</taxon>
    </lineage>
</organism>
<keyword evidence="2" id="KW-1185">Reference proteome</keyword>
<reference evidence="1" key="1">
    <citation type="submission" date="2022-07" db="EMBL/GenBank/DDBJ databases">
        <title>Sphingomonas sp. nov., a novel bacterium isolated from the north slope of the Mount Everest.</title>
        <authorList>
            <person name="Cui X."/>
            <person name="Liu Y."/>
        </authorList>
    </citation>
    <scope>NUCLEOTIDE SEQUENCE</scope>
    <source>
        <strain evidence="1">S5-59</strain>
    </source>
</reference>
<dbReference type="Proteomes" id="UP001058533">
    <property type="component" value="Chromosome"/>
</dbReference>
<dbReference type="EMBL" id="CP101740">
    <property type="protein sequence ID" value="UUL82013.1"/>
    <property type="molecule type" value="Genomic_DNA"/>
</dbReference>
<proteinExistence type="predicted"/>
<gene>
    <name evidence="1" type="ORF">NMP03_12575</name>
</gene>
<evidence type="ECO:0000313" key="2">
    <source>
        <dbReference type="Proteomes" id="UP001058533"/>
    </source>
</evidence>
<sequence length="63" mass="6765">MRTMVHPILVACVRDATVPDRDALAAFAAILAEDVECGSARAAADRPIMAWARCALEGSPKRR</sequence>